<keyword evidence="1" id="KW-0067">ATP-binding</keyword>
<evidence type="ECO:0000256" key="1">
    <source>
        <dbReference type="PROSITE-ProRule" id="PRU00409"/>
    </source>
</evidence>
<dbReference type="Gene3D" id="3.40.50.11770">
    <property type="match status" value="1"/>
</dbReference>
<dbReference type="Proteomes" id="UP001057498">
    <property type="component" value="Chromosome"/>
</dbReference>
<dbReference type="RefSeq" id="WP_251969866.1">
    <property type="nucleotide sequence ID" value="NZ_AP025730.1"/>
</dbReference>
<evidence type="ECO:0000259" key="2">
    <source>
        <dbReference type="PROSITE" id="PS50975"/>
    </source>
</evidence>
<dbReference type="Pfam" id="PF02655">
    <property type="entry name" value="ATP-grasp_3"/>
    <property type="match status" value="1"/>
</dbReference>
<dbReference type="Gene3D" id="3.30.470.20">
    <property type="entry name" value="ATP-grasp fold, B domain"/>
    <property type="match status" value="1"/>
</dbReference>
<protein>
    <recommendedName>
        <fullName evidence="2">ATP-grasp domain-containing protein</fullName>
    </recommendedName>
</protein>
<feature type="domain" description="ATP-grasp" evidence="2">
    <location>
        <begin position="136"/>
        <end position="326"/>
    </location>
</feature>
<proteinExistence type="predicted"/>
<keyword evidence="1" id="KW-0547">Nucleotide-binding</keyword>
<dbReference type="InterPro" id="IPR003806">
    <property type="entry name" value="ATP-grasp_PylC-type"/>
</dbReference>
<dbReference type="InterPro" id="IPR011761">
    <property type="entry name" value="ATP-grasp"/>
</dbReference>
<evidence type="ECO:0000313" key="4">
    <source>
        <dbReference type="Proteomes" id="UP001057498"/>
    </source>
</evidence>
<dbReference type="InterPro" id="IPR040803">
    <property type="entry name" value="MfnD_preATP-grasp"/>
</dbReference>
<reference evidence="3" key="1">
    <citation type="submission" date="2022-04" db="EMBL/GenBank/DDBJ databases">
        <title>Whole genome sequence of Sphaerotilus sp. FB-5.</title>
        <authorList>
            <person name="Takeda M."/>
            <person name="Narihara S."/>
            <person name="Akimoto M."/>
            <person name="Akimoto R."/>
            <person name="Nishiyashiki S."/>
            <person name="Murakami T."/>
        </authorList>
    </citation>
    <scope>NUCLEOTIDE SEQUENCE</scope>
    <source>
        <strain evidence="3">FB-5</strain>
    </source>
</reference>
<sequence>MSASVLVLEFLSAGGLQGDPAEAELMPLGVAMRDAMMHDLLALPPTVVRSVGVAVCAAAPLPAVPVVASQDPRVRALQAAPGEDLLAFLAAQARGFDAAWVVAPESGGLLAACEAAVRQAAGPRAWLGSSALALATSSLKSRTLEALAGQGVATPFDAMWAAQARRWVVKPDDGAGAVATQVLADHAAAEALAQRRRAAGEAVTLQPWVEGEALSLSLLCRERGAELLSLNRQHIGVDAAGRVAFEGVERLCTDGSDPRWPRLQSLADATWRALPGLRGFVGIDLVWHPQAGPVAIEVNARVSCAYVGLSQALGRHVAGEILALRSTDPVAVAVAAEAADAIA</sequence>
<organism evidence="3 4">
    <name type="scientific">Sphaerotilus microaerophilus</name>
    <dbReference type="NCBI Taxonomy" id="2914710"/>
    <lineage>
        <taxon>Bacteria</taxon>
        <taxon>Pseudomonadati</taxon>
        <taxon>Pseudomonadota</taxon>
        <taxon>Betaproteobacteria</taxon>
        <taxon>Burkholderiales</taxon>
        <taxon>Sphaerotilaceae</taxon>
        <taxon>Sphaerotilus</taxon>
    </lineage>
</organism>
<dbReference type="EMBL" id="AP025730">
    <property type="protein sequence ID" value="BDI06608.1"/>
    <property type="molecule type" value="Genomic_DNA"/>
</dbReference>
<dbReference type="SUPFAM" id="SSF56059">
    <property type="entry name" value="Glutathione synthetase ATP-binding domain-like"/>
    <property type="match status" value="1"/>
</dbReference>
<gene>
    <name evidence="3" type="ORF">CATMQ487_35780</name>
</gene>
<name>A0ABN6PPR6_9BURK</name>
<evidence type="ECO:0000313" key="3">
    <source>
        <dbReference type="EMBL" id="BDI06608.1"/>
    </source>
</evidence>
<dbReference type="PROSITE" id="PS50975">
    <property type="entry name" value="ATP_GRASP"/>
    <property type="match status" value="1"/>
</dbReference>
<accession>A0ABN6PPR6</accession>
<keyword evidence="4" id="KW-1185">Reference proteome</keyword>
<dbReference type="Pfam" id="PF18301">
    <property type="entry name" value="preATP-grasp_3"/>
    <property type="match status" value="1"/>
</dbReference>